<dbReference type="SUPFAM" id="SSF55785">
    <property type="entry name" value="PYP-like sensor domain (PAS domain)"/>
    <property type="match status" value="1"/>
</dbReference>
<dbReference type="CDD" id="cd00130">
    <property type="entry name" value="PAS"/>
    <property type="match status" value="1"/>
</dbReference>
<organism evidence="4 5">
    <name type="scientific">Cohnella phaseoli</name>
    <dbReference type="NCBI Taxonomy" id="456490"/>
    <lineage>
        <taxon>Bacteria</taxon>
        <taxon>Bacillati</taxon>
        <taxon>Bacillota</taxon>
        <taxon>Bacilli</taxon>
        <taxon>Bacillales</taxon>
        <taxon>Paenibacillaceae</taxon>
        <taxon>Cohnella</taxon>
    </lineage>
</organism>
<dbReference type="PANTHER" id="PTHR45138">
    <property type="entry name" value="REGULATORY COMPONENTS OF SENSORY TRANSDUCTION SYSTEM"/>
    <property type="match status" value="1"/>
</dbReference>
<dbReference type="Proteomes" id="UP000256977">
    <property type="component" value="Unassembled WGS sequence"/>
</dbReference>
<evidence type="ECO:0000313" key="5">
    <source>
        <dbReference type="Proteomes" id="UP000256977"/>
    </source>
</evidence>
<dbReference type="GO" id="GO:0043709">
    <property type="term" value="P:cell adhesion involved in single-species biofilm formation"/>
    <property type="evidence" value="ECO:0007669"/>
    <property type="project" value="TreeGrafter"/>
</dbReference>
<dbReference type="PANTHER" id="PTHR45138:SF9">
    <property type="entry name" value="DIGUANYLATE CYCLASE DGCM-RELATED"/>
    <property type="match status" value="1"/>
</dbReference>
<evidence type="ECO:0000313" key="4">
    <source>
        <dbReference type="EMBL" id="RED63398.1"/>
    </source>
</evidence>
<dbReference type="NCBIfam" id="TIGR00254">
    <property type="entry name" value="GGDEF"/>
    <property type="match status" value="1"/>
</dbReference>
<gene>
    <name evidence="4" type="ORF">DFP98_12674</name>
</gene>
<dbReference type="Gene3D" id="3.30.70.270">
    <property type="match status" value="1"/>
</dbReference>
<dbReference type="Pfam" id="PF13426">
    <property type="entry name" value="PAS_9"/>
    <property type="match status" value="1"/>
</dbReference>
<dbReference type="InterPro" id="IPR029787">
    <property type="entry name" value="Nucleotide_cyclase"/>
</dbReference>
<dbReference type="Pfam" id="PF00990">
    <property type="entry name" value="GGDEF"/>
    <property type="match status" value="1"/>
</dbReference>
<keyword evidence="5" id="KW-1185">Reference proteome</keyword>
<dbReference type="FunFam" id="3.30.70.270:FF:000001">
    <property type="entry name" value="Diguanylate cyclase domain protein"/>
    <property type="match status" value="1"/>
</dbReference>
<dbReference type="OrthoDB" id="9759607at2"/>
<evidence type="ECO:0000259" key="2">
    <source>
        <dbReference type="PROSITE" id="PS50112"/>
    </source>
</evidence>
<reference evidence="4 5" key="1">
    <citation type="submission" date="2018-07" db="EMBL/GenBank/DDBJ databases">
        <title>Genomic Encyclopedia of Type Strains, Phase III (KMG-III): the genomes of soil and plant-associated and newly described type strains.</title>
        <authorList>
            <person name="Whitman W."/>
        </authorList>
    </citation>
    <scope>NUCLEOTIDE SEQUENCE [LARGE SCALE GENOMIC DNA]</scope>
    <source>
        <strain evidence="4 5">CECT 7287</strain>
    </source>
</reference>
<name>A0A3D9IP36_9BACL</name>
<feature type="coiled-coil region" evidence="1">
    <location>
        <begin position="119"/>
        <end position="164"/>
    </location>
</feature>
<dbReference type="GO" id="GO:0052621">
    <property type="term" value="F:diguanylate cyclase activity"/>
    <property type="evidence" value="ECO:0007669"/>
    <property type="project" value="TreeGrafter"/>
</dbReference>
<protein>
    <submittedName>
        <fullName evidence="4">PAS domain S-box-containing protein/diguanylate cyclase (GGDEF)-like protein</fullName>
    </submittedName>
</protein>
<dbReference type="GO" id="GO:1902201">
    <property type="term" value="P:negative regulation of bacterial-type flagellum-dependent cell motility"/>
    <property type="evidence" value="ECO:0007669"/>
    <property type="project" value="TreeGrafter"/>
</dbReference>
<dbReference type="EMBL" id="QRDZ01000026">
    <property type="protein sequence ID" value="RED63398.1"/>
    <property type="molecule type" value="Genomic_DNA"/>
</dbReference>
<dbReference type="InterPro" id="IPR035965">
    <property type="entry name" value="PAS-like_dom_sf"/>
</dbReference>
<accession>A0A3D9IP36</accession>
<evidence type="ECO:0000259" key="3">
    <source>
        <dbReference type="PROSITE" id="PS50887"/>
    </source>
</evidence>
<dbReference type="SUPFAM" id="SSF55073">
    <property type="entry name" value="Nucleotide cyclase"/>
    <property type="match status" value="1"/>
</dbReference>
<feature type="domain" description="GGDEF" evidence="3">
    <location>
        <begin position="195"/>
        <end position="323"/>
    </location>
</feature>
<dbReference type="CDD" id="cd01949">
    <property type="entry name" value="GGDEF"/>
    <property type="match status" value="1"/>
</dbReference>
<dbReference type="PROSITE" id="PS50112">
    <property type="entry name" value="PAS"/>
    <property type="match status" value="1"/>
</dbReference>
<dbReference type="InterPro" id="IPR000160">
    <property type="entry name" value="GGDEF_dom"/>
</dbReference>
<dbReference type="InterPro" id="IPR050469">
    <property type="entry name" value="Diguanylate_Cyclase"/>
</dbReference>
<keyword evidence="1" id="KW-0175">Coiled coil</keyword>
<dbReference type="InterPro" id="IPR043128">
    <property type="entry name" value="Rev_trsase/Diguanyl_cyclase"/>
</dbReference>
<dbReference type="NCBIfam" id="TIGR00229">
    <property type="entry name" value="sensory_box"/>
    <property type="match status" value="1"/>
</dbReference>
<dbReference type="InterPro" id="IPR000014">
    <property type="entry name" value="PAS"/>
</dbReference>
<evidence type="ECO:0000256" key="1">
    <source>
        <dbReference type="SAM" id="Coils"/>
    </source>
</evidence>
<dbReference type="GO" id="GO:0005886">
    <property type="term" value="C:plasma membrane"/>
    <property type="evidence" value="ECO:0007669"/>
    <property type="project" value="TreeGrafter"/>
</dbReference>
<dbReference type="RefSeq" id="WP_116063760.1">
    <property type="nucleotide sequence ID" value="NZ_QRDZ01000026.1"/>
</dbReference>
<dbReference type="PROSITE" id="PS50887">
    <property type="entry name" value="GGDEF"/>
    <property type="match status" value="1"/>
</dbReference>
<dbReference type="SMART" id="SM00267">
    <property type="entry name" value="GGDEF"/>
    <property type="match status" value="1"/>
</dbReference>
<sequence length="326" mass="36621">MDELLNEAPCGYLCLNGAGEIREMNRTLLRALGFEREELIGRHMETILTAANRIFYHTYFYPMLQLNGQANEIYLGLKTKDGQETPVLMSAARAERDGETVIDGFLLPMKQRIDHERDMLVAAKKLEELNRAKDEAHEALVRLHAELEEKQEKLVAVNQALEAQAYTDGLTGAWNRRHFETSLAASFATYERADVPFSLLLLDIDFFKKVNDTYGHPIGDEVLRRLAKLLREQSRDNDIVARYGGEEFAVILANADRDAAVQAAERYRLAAERTDMGDLRITISVGAATAGWGDTAPTLIARADQALYRSKTDGRNRVTFAQDNVG</sequence>
<dbReference type="AlphaFoldDB" id="A0A3D9IP36"/>
<feature type="domain" description="PAS" evidence="2">
    <location>
        <begin position="1"/>
        <end position="42"/>
    </location>
</feature>
<dbReference type="Gene3D" id="3.30.450.20">
    <property type="entry name" value="PAS domain"/>
    <property type="match status" value="1"/>
</dbReference>
<comment type="caution">
    <text evidence="4">The sequence shown here is derived from an EMBL/GenBank/DDBJ whole genome shotgun (WGS) entry which is preliminary data.</text>
</comment>
<proteinExistence type="predicted"/>